<accession>A0A9Q0MZS6</accession>
<dbReference type="AlphaFoldDB" id="A0A9Q0MZS6"/>
<name>A0A9Q0MZS6_9DIPT</name>
<proteinExistence type="predicted"/>
<protein>
    <submittedName>
        <fullName evidence="1">Uncharacterized protein</fullName>
    </submittedName>
</protein>
<organism evidence="1 2">
    <name type="scientific">Pseudolycoriella hygida</name>
    <dbReference type="NCBI Taxonomy" id="35572"/>
    <lineage>
        <taxon>Eukaryota</taxon>
        <taxon>Metazoa</taxon>
        <taxon>Ecdysozoa</taxon>
        <taxon>Arthropoda</taxon>
        <taxon>Hexapoda</taxon>
        <taxon>Insecta</taxon>
        <taxon>Pterygota</taxon>
        <taxon>Neoptera</taxon>
        <taxon>Endopterygota</taxon>
        <taxon>Diptera</taxon>
        <taxon>Nematocera</taxon>
        <taxon>Sciaroidea</taxon>
        <taxon>Sciaridae</taxon>
        <taxon>Pseudolycoriella</taxon>
    </lineage>
</organism>
<evidence type="ECO:0000313" key="2">
    <source>
        <dbReference type="Proteomes" id="UP001151699"/>
    </source>
</evidence>
<comment type="caution">
    <text evidence="1">The sequence shown here is derived from an EMBL/GenBank/DDBJ whole genome shotgun (WGS) entry which is preliminary data.</text>
</comment>
<keyword evidence="2" id="KW-1185">Reference proteome</keyword>
<evidence type="ECO:0000313" key="1">
    <source>
        <dbReference type="EMBL" id="KAJ6640970.1"/>
    </source>
</evidence>
<dbReference type="EMBL" id="WJQU01000002">
    <property type="protein sequence ID" value="KAJ6640970.1"/>
    <property type="molecule type" value="Genomic_DNA"/>
</dbReference>
<gene>
    <name evidence="1" type="ORF">Bhyg_05903</name>
</gene>
<reference evidence="1" key="1">
    <citation type="submission" date="2022-07" db="EMBL/GenBank/DDBJ databases">
        <authorList>
            <person name="Trinca V."/>
            <person name="Uliana J.V.C."/>
            <person name="Torres T.T."/>
            <person name="Ward R.J."/>
            <person name="Monesi N."/>
        </authorList>
    </citation>
    <scope>NUCLEOTIDE SEQUENCE</scope>
    <source>
        <strain evidence="1">HSMRA1968</strain>
        <tissue evidence="1">Whole embryos</tissue>
    </source>
</reference>
<dbReference type="Proteomes" id="UP001151699">
    <property type="component" value="Chromosome B"/>
</dbReference>
<sequence length="223" mass="26427">MRCYYKTAEHHFPAEMYILRDSSTIQIYLPLEFQKSMYSSAEFPYRLSENTVMDIPALVNYFCSISEKQQYCKSTLQSTSNVAIASDVNLYDVTNQCNSMHKYHLSTSTQQLVPYGELLPEEQIQLITIIPTFITNISIRIIIDVWVTDDDYRLEVEDRDNNTKLLVVGALTRKSYQLQSNYYHYMWEDTWKEAYIKCPFEFFLFKRDKPLLLFSDSINEQQR</sequence>